<dbReference type="Pfam" id="PF00578">
    <property type="entry name" value="AhpC-TSA"/>
    <property type="match status" value="1"/>
</dbReference>
<dbReference type="InterPro" id="IPR050924">
    <property type="entry name" value="Peroxiredoxin_BCP/PrxQ"/>
</dbReference>
<evidence type="ECO:0000256" key="2">
    <source>
        <dbReference type="ARBA" id="ARBA00022559"/>
    </source>
</evidence>
<evidence type="ECO:0000256" key="9">
    <source>
        <dbReference type="ARBA" id="ARBA00049091"/>
    </source>
</evidence>
<evidence type="ECO:0000313" key="12">
    <source>
        <dbReference type="EMBL" id="KAL2051559.1"/>
    </source>
</evidence>
<proteinExistence type="inferred from homology"/>
<gene>
    <name evidence="12" type="ORF">ABVK25_008221</name>
</gene>
<evidence type="ECO:0000256" key="5">
    <source>
        <dbReference type="ARBA" id="ARBA00023157"/>
    </source>
</evidence>
<evidence type="ECO:0000259" key="11">
    <source>
        <dbReference type="PROSITE" id="PS51352"/>
    </source>
</evidence>
<keyword evidence="2" id="KW-0575">Peroxidase</keyword>
<dbReference type="SUPFAM" id="SSF52833">
    <property type="entry name" value="Thioredoxin-like"/>
    <property type="match status" value="1"/>
</dbReference>
<evidence type="ECO:0000256" key="8">
    <source>
        <dbReference type="ARBA" id="ARBA00038489"/>
    </source>
</evidence>
<keyword evidence="4" id="KW-0560">Oxidoreductase</keyword>
<organism evidence="12 13">
    <name type="scientific">Lepraria finkii</name>
    <dbReference type="NCBI Taxonomy" id="1340010"/>
    <lineage>
        <taxon>Eukaryota</taxon>
        <taxon>Fungi</taxon>
        <taxon>Dikarya</taxon>
        <taxon>Ascomycota</taxon>
        <taxon>Pezizomycotina</taxon>
        <taxon>Lecanoromycetes</taxon>
        <taxon>OSLEUM clade</taxon>
        <taxon>Lecanoromycetidae</taxon>
        <taxon>Lecanorales</taxon>
        <taxon>Lecanorineae</taxon>
        <taxon>Stereocaulaceae</taxon>
        <taxon>Lepraria</taxon>
    </lineage>
</organism>
<feature type="compositionally biased region" description="Low complexity" evidence="10">
    <location>
        <begin position="21"/>
        <end position="44"/>
    </location>
</feature>
<evidence type="ECO:0000256" key="4">
    <source>
        <dbReference type="ARBA" id="ARBA00023002"/>
    </source>
</evidence>
<keyword evidence="3" id="KW-0049">Antioxidant</keyword>
<feature type="region of interest" description="Disordered" evidence="10">
    <location>
        <begin position="1"/>
        <end position="51"/>
    </location>
</feature>
<dbReference type="InterPro" id="IPR036249">
    <property type="entry name" value="Thioredoxin-like_sf"/>
</dbReference>
<comment type="caution">
    <text evidence="12">The sequence shown here is derived from an EMBL/GenBank/DDBJ whole genome shotgun (WGS) entry which is preliminary data.</text>
</comment>
<dbReference type="EC" id="1.11.1.24" evidence="1"/>
<feature type="compositionally biased region" description="Basic and acidic residues" evidence="10">
    <location>
        <begin position="228"/>
        <end position="243"/>
    </location>
</feature>
<dbReference type="InterPro" id="IPR000866">
    <property type="entry name" value="AhpC/TSA"/>
</dbReference>
<accession>A0ABR4B3V8</accession>
<sequence length="314" mass="32375">MVQLRKRKAAAEPAAPPPPKKVNSVRSVKSTTSSKKGESSNNGSAPAIKVSTGDSLNLEGFGGEVETNEGEKVTLKKLVDESKTGVVLFTYPKASTPGCTTQACLFRDQFTDLTATGFSIFGLSRDSPKSNTTFKTKQKLPYGLLCDPKAILIAAIGMKKAPSGTTRGVFVINKEGKVEAVSPGGPAATVEVVRKLIGVEKAIEEGKTNGQAVEQAKATNGDVTMADATKDDAPKADEAKPTHGDVTLADINKDNQAKSDMATAEVAAEVADSAQKLDVGVEPGAATATGNEAKAEVAAEVADSAQKLDGGVQA</sequence>
<protein>
    <recommendedName>
        <fullName evidence="1">thioredoxin-dependent peroxiredoxin</fullName>
        <ecNumber evidence="1">1.11.1.24</ecNumber>
    </recommendedName>
    <alternativeName>
        <fullName evidence="7">Thioredoxin peroxidase</fullName>
    </alternativeName>
</protein>
<comment type="catalytic activity">
    <reaction evidence="9">
        <text>a hydroperoxide + [thioredoxin]-dithiol = an alcohol + [thioredoxin]-disulfide + H2O</text>
        <dbReference type="Rhea" id="RHEA:62620"/>
        <dbReference type="Rhea" id="RHEA-COMP:10698"/>
        <dbReference type="Rhea" id="RHEA-COMP:10700"/>
        <dbReference type="ChEBI" id="CHEBI:15377"/>
        <dbReference type="ChEBI" id="CHEBI:29950"/>
        <dbReference type="ChEBI" id="CHEBI:30879"/>
        <dbReference type="ChEBI" id="CHEBI:35924"/>
        <dbReference type="ChEBI" id="CHEBI:50058"/>
        <dbReference type="EC" id="1.11.1.24"/>
    </reaction>
</comment>
<feature type="region of interest" description="Disordered" evidence="10">
    <location>
        <begin position="217"/>
        <end position="243"/>
    </location>
</feature>
<evidence type="ECO:0000256" key="6">
    <source>
        <dbReference type="ARBA" id="ARBA00023284"/>
    </source>
</evidence>
<evidence type="ECO:0000256" key="1">
    <source>
        <dbReference type="ARBA" id="ARBA00013017"/>
    </source>
</evidence>
<comment type="similarity">
    <text evidence="8">Belongs to the peroxiredoxin family. BCP/PrxQ subfamily.</text>
</comment>
<dbReference type="PANTHER" id="PTHR42801">
    <property type="entry name" value="THIOREDOXIN-DEPENDENT PEROXIDE REDUCTASE"/>
    <property type="match status" value="1"/>
</dbReference>
<dbReference type="Proteomes" id="UP001590951">
    <property type="component" value="Unassembled WGS sequence"/>
</dbReference>
<evidence type="ECO:0000313" key="13">
    <source>
        <dbReference type="Proteomes" id="UP001590951"/>
    </source>
</evidence>
<reference evidence="12 13" key="1">
    <citation type="submission" date="2024-09" db="EMBL/GenBank/DDBJ databases">
        <title>Rethinking Asexuality: The Enigmatic Case of Functional Sexual Genes in Lepraria (Stereocaulaceae).</title>
        <authorList>
            <person name="Doellman M."/>
            <person name="Sun Y."/>
            <person name="Barcenas-Pena A."/>
            <person name="Lumbsch H.T."/>
            <person name="Grewe F."/>
        </authorList>
    </citation>
    <scope>NUCLEOTIDE SEQUENCE [LARGE SCALE GENOMIC DNA]</scope>
    <source>
        <strain evidence="12 13">Grewe 0041</strain>
    </source>
</reference>
<evidence type="ECO:0000256" key="3">
    <source>
        <dbReference type="ARBA" id="ARBA00022862"/>
    </source>
</evidence>
<dbReference type="Gene3D" id="3.40.30.10">
    <property type="entry name" value="Glutaredoxin"/>
    <property type="match status" value="1"/>
</dbReference>
<dbReference type="PROSITE" id="PS51352">
    <property type="entry name" value="THIOREDOXIN_2"/>
    <property type="match status" value="1"/>
</dbReference>
<dbReference type="InterPro" id="IPR013766">
    <property type="entry name" value="Thioredoxin_domain"/>
</dbReference>
<feature type="domain" description="Thioredoxin" evidence="11">
    <location>
        <begin position="34"/>
        <end position="202"/>
    </location>
</feature>
<keyword evidence="13" id="KW-1185">Reference proteome</keyword>
<keyword evidence="5" id="KW-1015">Disulfide bond</keyword>
<name>A0ABR4B3V8_9LECA</name>
<evidence type="ECO:0000256" key="10">
    <source>
        <dbReference type="SAM" id="MobiDB-lite"/>
    </source>
</evidence>
<dbReference type="PANTHER" id="PTHR42801:SF23">
    <property type="entry name" value="PEROXIREDOXIN DOT5"/>
    <property type="match status" value="1"/>
</dbReference>
<dbReference type="CDD" id="cd03017">
    <property type="entry name" value="PRX_BCP"/>
    <property type="match status" value="1"/>
</dbReference>
<keyword evidence="6" id="KW-0676">Redox-active center</keyword>
<evidence type="ECO:0000256" key="7">
    <source>
        <dbReference type="ARBA" id="ARBA00032824"/>
    </source>
</evidence>
<dbReference type="EMBL" id="JBHFEH010000034">
    <property type="protein sequence ID" value="KAL2051559.1"/>
    <property type="molecule type" value="Genomic_DNA"/>
</dbReference>